<evidence type="ECO:0008006" key="4">
    <source>
        <dbReference type="Google" id="ProtNLM"/>
    </source>
</evidence>
<feature type="region of interest" description="Disordered" evidence="1">
    <location>
        <begin position="16"/>
        <end position="49"/>
    </location>
</feature>
<gene>
    <name evidence="2" type="ORF">E2493_02770</name>
</gene>
<evidence type="ECO:0000313" key="3">
    <source>
        <dbReference type="Proteomes" id="UP000298213"/>
    </source>
</evidence>
<dbReference type="InterPro" id="IPR019587">
    <property type="entry name" value="Polyketide_cyclase/dehydratase"/>
</dbReference>
<protein>
    <recommendedName>
        <fullName evidence="4">SRPBCC domain-containing protein</fullName>
    </recommendedName>
</protein>
<sequence>MCGGCSLRAFASNMRRSKPASQMRVCTRPGSFLPNPAPRRQGRGDETSLARVERARDRAPAEQVRKCRWRKLERTLFHRQTASGGASMFEISETREMAASPEKVWRALTDFAAYGLWNPYVRVEGQAVAGTRVRYSFSRAPGRRAIVTDALILISDAPKRLEFDIGVPGLVQATNWYAVEAAPEGARVTHGLRFSGLLTFVAGAIARRMDRGYIVHPLDRLQRHLRLERPRARGTGSAAKGKRSPPRKLR</sequence>
<comment type="caution">
    <text evidence="2">The sequence shown here is derived from an EMBL/GenBank/DDBJ whole genome shotgun (WGS) entry which is preliminary data.</text>
</comment>
<reference evidence="2 3" key="1">
    <citation type="submission" date="2019-03" db="EMBL/GenBank/DDBJ databases">
        <title>Genome sequence of Sphingomonas sp. 17J27-24.</title>
        <authorList>
            <person name="Kim M."/>
            <person name="Maeng S."/>
            <person name="Sathiyaraj S."/>
        </authorList>
    </citation>
    <scope>NUCLEOTIDE SEQUENCE [LARGE SCALE GENOMIC DNA]</scope>
    <source>
        <strain evidence="2 3">17J27-24</strain>
    </source>
</reference>
<accession>A0A4Y8ZUT7</accession>
<name>A0A4Y8ZUT7_9SPHN</name>
<dbReference type="EMBL" id="SPDV01000003">
    <property type="protein sequence ID" value="TFI59778.1"/>
    <property type="molecule type" value="Genomic_DNA"/>
</dbReference>
<feature type="compositionally biased region" description="Basic residues" evidence="1">
    <location>
        <begin position="240"/>
        <end position="250"/>
    </location>
</feature>
<dbReference type="Proteomes" id="UP000298213">
    <property type="component" value="Unassembled WGS sequence"/>
</dbReference>
<dbReference type="AlphaFoldDB" id="A0A4Y8ZUT7"/>
<dbReference type="Pfam" id="PF10604">
    <property type="entry name" value="Polyketide_cyc2"/>
    <property type="match status" value="1"/>
</dbReference>
<dbReference type="OrthoDB" id="7448864at2"/>
<dbReference type="InterPro" id="IPR023393">
    <property type="entry name" value="START-like_dom_sf"/>
</dbReference>
<dbReference type="Gene3D" id="3.30.530.20">
    <property type="match status" value="1"/>
</dbReference>
<proteinExistence type="predicted"/>
<evidence type="ECO:0000256" key="1">
    <source>
        <dbReference type="SAM" id="MobiDB-lite"/>
    </source>
</evidence>
<evidence type="ECO:0000313" key="2">
    <source>
        <dbReference type="EMBL" id="TFI59778.1"/>
    </source>
</evidence>
<feature type="region of interest" description="Disordered" evidence="1">
    <location>
        <begin position="227"/>
        <end position="250"/>
    </location>
</feature>
<dbReference type="SUPFAM" id="SSF55961">
    <property type="entry name" value="Bet v1-like"/>
    <property type="match status" value="1"/>
</dbReference>
<keyword evidence="3" id="KW-1185">Reference proteome</keyword>
<organism evidence="2 3">
    <name type="scientific">Sphingomonas parva</name>
    <dbReference type="NCBI Taxonomy" id="2555898"/>
    <lineage>
        <taxon>Bacteria</taxon>
        <taxon>Pseudomonadati</taxon>
        <taxon>Pseudomonadota</taxon>
        <taxon>Alphaproteobacteria</taxon>
        <taxon>Sphingomonadales</taxon>
        <taxon>Sphingomonadaceae</taxon>
        <taxon>Sphingomonas</taxon>
    </lineage>
</organism>